<keyword evidence="2" id="KW-1133">Transmembrane helix</keyword>
<dbReference type="Proteomes" id="UP000807716">
    <property type="component" value="Unassembled WGS sequence"/>
</dbReference>
<feature type="chain" id="PRO_5040477312" evidence="3">
    <location>
        <begin position="35"/>
        <end position="169"/>
    </location>
</feature>
<feature type="transmembrane region" description="Helical" evidence="2">
    <location>
        <begin position="127"/>
        <end position="149"/>
    </location>
</feature>
<evidence type="ECO:0000256" key="2">
    <source>
        <dbReference type="SAM" id="Phobius"/>
    </source>
</evidence>
<feature type="signal peptide" evidence="3">
    <location>
        <begin position="1"/>
        <end position="34"/>
    </location>
</feature>
<evidence type="ECO:0000256" key="3">
    <source>
        <dbReference type="SAM" id="SignalP"/>
    </source>
</evidence>
<keyword evidence="2" id="KW-0812">Transmembrane</keyword>
<organism evidence="4 5">
    <name type="scientific">Actinomortierella ambigua</name>
    <dbReference type="NCBI Taxonomy" id="1343610"/>
    <lineage>
        <taxon>Eukaryota</taxon>
        <taxon>Fungi</taxon>
        <taxon>Fungi incertae sedis</taxon>
        <taxon>Mucoromycota</taxon>
        <taxon>Mortierellomycotina</taxon>
        <taxon>Mortierellomycetes</taxon>
        <taxon>Mortierellales</taxon>
        <taxon>Mortierellaceae</taxon>
        <taxon>Actinomortierella</taxon>
    </lineage>
</organism>
<evidence type="ECO:0000313" key="5">
    <source>
        <dbReference type="Proteomes" id="UP000807716"/>
    </source>
</evidence>
<dbReference type="AlphaFoldDB" id="A0A9P6TWT1"/>
<protein>
    <submittedName>
        <fullName evidence="4">Uncharacterized protein</fullName>
    </submittedName>
</protein>
<keyword evidence="2" id="KW-0472">Membrane</keyword>
<reference evidence="4" key="1">
    <citation type="journal article" date="2020" name="Fungal Divers.">
        <title>Resolving the Mortierellaceae phylogeny through synthesis of multi-gene phylogenetics and phylogenomics.</title>
        <authorList>
            <person name="Vandepol N."/>
            <person name="Liber J."/>
            <person name="Desiro A."/>
            <person name="Na H."/>
            <person name="Kennedy M."/>
            <person name="Barry K."/>
            <person name="Grigoriev I.V."/>
            <person name="Miller A.N."/>
            <person name="O'Donnell K."/>
            <person name="Stajich J.E."/>
            <person name="Bonito G."/>
        </authorList>
    </citation>
    <scope>NUCLEOTIDE SEQUENCE</scope>
    <source>
        <strain evidence="4">BC1065</strain>
    </source>
</reference>
<keyword evidence="3" id="KW-0732">Signal</keyword>
<comment type="caution">
    <text evidence="4">The sequence shown here is derived from an EMBL/GenBank/DDBJ whole genome shotgun (WGS) entry which is preliminary data.</text>
</comment>
<feature type="compositionally biased region" description="Gly residues" evidence="1">
    <location>
        <begin position="39"/>
        <end position="64"/>
    </location>
</feature>
<accession>A0A9P6TWT1</accession>
<sequence length="169" mass="16580">MASRSKPRNTSALALSRTALILFCLLYAPALCNAKGGGGGRGGGGGGRGGGGGSRGGGSSGGGPRIPIIIKPGGGSDDSSSGDDGETSSGGGSYPYVPVYGGGGSSVVPRDSDIQEEEHKPSLTGGVIAGIVVGTLTGFAAMIGFVVLIRCLRSRRRKLAEAANEEISV</sequence>
<feature type="region of interest" description="Disordered" evidence="1">
    <location>
        <begin position="39"/>
        <end position="102"/>
    </location>
</feature>
<evidence type="ECO:0000256" key="1">
    <source>
        <dbReference type="SAM" id="MobiDB-lite"/>
    </source>
</evidence>
<dbReference type="EMBL" id="JAAAJB010000924">
    <property type="protein sequence ID" value="KAG0249904.1"/>
    <property type="molecule type" value="Genomic_DNA"/>
</dbReference>
<keyword evidence="5" id="KW-1185">Reference proteome</keyword>
<name>A0A9P6TWT1_9FUNG</name>
<evidence type="ECO:0000313" key="4">
    <source>
        <dbReference type="EMBL" id="KAG0249904.1"/>
    </source>
</evidence>
<proteinExistence type="predicted"/>
<gene>
    <name evidence="4" type="ORF">DFQ27_009721</name>
</gene>